<reference evidence="2 3" key="1">
    <citation type="submission" date="2023-08" db="EMBL/GenBank/DDBJ databases">
        <title>Black Yeasts Isolated from many extreme environments.</title>
        <authorList>
            <person name="Coleine C."/>
            <person name="Stajich J.E."/>
            <person name="Selbmann L."/>
        </authorList>
    </citation>
    <scope>NUCLEOTIDE SEQUENCE [LARGE SCALE GENOMIC DNA]</scope>
    <source>
        <strain evidence="2 3">CCFEE 5935</strain>
    </source>
</reference>
<name>A0AAV9P5G0_9PEZI</name>
<sequence length="250" mass="26615">MPGPSFKQGCSLCNAQATAVLTGLPPTFTHCGRHNNAEIASFYTAVSTVIMNQNIAAATSTQTGSSVPGAASTTAPVSSSNAEPRQPDVPSRSTTEDVLSDQDASPAHQAEEHLPGLMMTSYEVARTMAHLDVARLSVHYANDSMRRICLDIFPADEILPQLPGLSESLAKMREWMIALRKANLGEEASTPAGDGKRRKGKGRAREATEGTAGVTLAQSQQALAQGTEQGDEEAEEEAETVVDEYEVREE</sequence>
<feature type="compositionally biased region" description="Polar residues" evidence="1">
    <location>
        <begin position="60"/>
        <end position="83"/>
    </location>
</feature>
<dbReference type="Proteomes" id="UP001337655">
    <property type="component" value="Unassembled WGS sequence"/>
</dbReference>
<feature type="compositionally biased region" description="Acidic residues" evidence="1">
    <location>
        <begin position="229"/>
        <end position="250"/>
    </location>
</feature>
<dbReference type="GeneID" id="89928012"/>
<gene>
    <name evidence="2" type="ORF">LTR77_006672</name>
</gene>
<feature type="region of interest" description="Disordered" evidence="1">
    <location>
        <begin position="187"/>
        <end position="250"/>
    </location>
</feature>
<evidence type="ECO:0000313" key="3">
    <source>
        <dbReference type="Proteomes" id="UP001337655"/>
    </source>
</evidence>
<feature type="region of interest" description="Disordered" evidence="1">
    <location>
        <begin position="60"/>
        <end position="112"/>
    </location>
</feature>
<evidence type="ECO:0000313" key="2">
    <source>
        <dbReference type="EMBL" id="KAK5168104.1"/>
    </source>
</evidence>
<dbReference type="AlphaFoldDB" id="A0AAV9P5G0"/>
<evidence type="ECO:0000256" key="1">
    <source>
        <dbReference type="SAM" id="MobiDB-lite"/>
    </source>
</evidence>
<accession>A0AAV9P5G0</accession>
<comment type="caution">
    <text evidence="2">The sequence shown here is derived from an EMBL/GenBank/DDBJ whole genome shotgun (WGS) entry which is preliminary data.</text>
</comment>
<dbReference type="RefSeq" id="XP_064657714.1">
    <property type="nucleotide sequence ID" value="XM_064803913.1"/>
</dbReference>
<proteinExistence type="predicted"/>
<protein>
    <submittedName>
        <fullName evidence="2">Uncharacterized protein</fullName>
    </submittedName>
</protein>
<organism evidence="2 3">
    <name type="scientific">Saxophila tyrrhenica</name>
    <dbReference type="NCBI Taxonomy" id="1690608"/>
    <lineage>
        <taxon>Eukaryota</taxon>
        <taxon>Fungi</taxon>
        <taxon>Dikarya</taxon>
        <taxon>Ascomycota</taxon>
        <taxon>Pezizomycotina</taxon>
        <taxon>Dothideomycetes</taxon>
        <taxon>Dothideomycetidae</taxon>
        <taxon>Mycosphaerellales</taxon>
        <taxon>Extremaceae</taxon>
        <taxon>Saxophila</taxon>
    </lineage>
</organism>
<keyword evidence="3" id="KW-1185">Reference proteome</keyword>
<dbReference type="EMBL" id="JAVRRT010000010">
    <property type="protein sequence ID" value="KAK5168104.1"/>
    <property type="molecule type" value="Genomic_DNA"/>
</dbReference>